<feature type="region of interest" description="Disordered" evidence="1">
    <location>
        <begin position="147"/>
        <end position="180"/>
    </location>
</feature>
<organism evidence="2 3">
    <name type="scientific">Erysiphe pulchra</name>
    <dbReference type="NCBI Taxonomy" id="225359"/>
    <lineage>
        <taxon>Eukaryota</taxon>
        <taxon>Fungi</taxon>
        <taxon>Dikarya</taxon>
        <taxon>Ascomycota</taxon>
        <taxon>Pezizomycotina</taxon>
        <taxon>Leotiomycetes</taxon>
        <taxon>Erysiphales</taxon>
        <taxon>Erysiphaceae</taxon>
        <taxon>Erysiphe</taxon>
    </lineage>
</organism>
<dbReference type="AlphaFoldDB" id="A0A2S4PRG8"/>
<feature type="compositionally biased region" description="Pro residues" evidence="1">
    <location>
        <begin position="21"/>
        <end position="35"/>
    </location>
</feature>
<name>A0A2S4PRG8_9PEZI</name>
<feature type="compositionally biased region" description="Polar residues" evidence="1">
    <location>
        <begin position="1"/>
        <end position="16"/>
    </location>
</feature>
<proteinExistence type="predicted"/>
<protein>
    <submittedName>
        <fullName evidence="2">Uncharacterized protein</fullName>
    </submittedName>
</protein>
<comment type="caution">
    <text evidence="2">The sequence shown here is derived from an EMBL/GenBank/DDBJ whole genome shotgun (WGS) entry which is preliminary data.</text>
</comment>
<evidence type="ECO:0000313" key="3">
    <source>
        <dbReference type="Proteomes" id="UP000237438"/>
    </source>
</evidence>
<feature type="compositionally biased region" description="Basic and acidic residues" evidence="1">
    <location>
        <begin position="66"/>
        <end position="80"/>
    </location>
</feature>
<accession>A0A2S4PRG8</accession>
<sequence>MTNSMDISQETQAPSTDRSHQPPPIPPIPNFPSPSAPLTLLSNSAMSNTILDGRQILKPVAPSKRSVTERPTSDSDKSDSRNAFFPKELADTIAIRQRRERAWHARLLICTTIISSIDSSNFHDEVEKEEVVAFKAYLRQAIANFAATDSSPSPPRVPVHTRPNKGGGNNNGKGKDKDKISTKKVAVATPKIILSQGSNLGSLNEVELPRIISSSDKSVARKGQFTRCLRNQSCTKTITEGQSLGGPIVQKTHPFYDLHLPFGGDNVRPRAATYIRKDPKRLTSKQRHPQSPTGYYCWVEVN</sequence>
<feature type="region of interest" description="Disordered" evidence="1">
    <location>
        <begin position="57"/>
        <end position="83"/>
    </location>
</feature>
<feature type="region of interest" description="Disordered" evidence="1">
    <location>
        <begin position="1"/>
        <end position="40"/>
    </location>
</feature>
<keyword evidence="3" id="KW-1185">Reference proteome</keyword>
<reference evidence="2 3" key="1">
    <citation type="submission" date="2017-10" db="EMBL/GenBank/DDBJ databases">
        <title>Development of genomic resources for the powdery mildew, Erysiphe pulchra.</title>
        <authorList>
            <person name="Wadl P.A."/>
            <person name="Mack B.M."/>
            <person name="Moore G."/>
            <person name="Beltz S.B."/>
        </authorList>
    </citation>
    <scope>NUCLEOTIDE SEQUENCE [LARGE SCALE GENOMIC DNA]</scope>
    <source>
        <strain evidence="2">Cflorida</strain>
    </source>
</reference>
<gene>
    <name evidence="2" type="ORF">EPUL_002635</name>
</gene>
<evidence type="ECO:0000256" key="1">
    <source>
        <dbReference type="SAM" id="MobiDB-lite"/>
    </source>
</evidence>
<feature type="non-terminal residue" evidence="2">
    <location>
        <position position="302"/>
    </location>
</feature>
<dbReference type="EMBL" id="PEDP01000934">
    <property type="protein sequence ID" value="POS84613.1"/>
    <property type="molecule type" value="Genomic_DNA"/>
</dbReference>
<evidence type="ECO:0000313" key="2">
    <source>
        <dbReference type="EMBL" id="POS84613.1"/>
    </source>
</evidence>
<dbReference type="Proteomes" id="UP000237438">
    <property type="component" value="Unassembled WGS sequence"/>
</dbReference>